<keyword evidence="3" id="KW-1185">Reference proteome</keyword>
<evidence type="ECO:0000313" key="3">
    <source>
        <dbReference type="Proteomes" id="UP000030129"/>
    </source>
</evidence>
<dbReference type="InterPro" id="IPR001387">
    <property type="entry name" value="Cro/C1-type_HTH"/>
</dbReference>
<dbReference type="Pfam" id="PF01381">
    <property type="entry name" value="HTH_3"/>
    <property type="match status" value="1"/>
</dbReference>
<dbReference type="PROSITE" id="PS50943">
    <property type="entry name" value="HTH_CROC1"/>
    <property type="match status" value="1"/>
</dbReference>
<evidence type="ECO:0000259" key="1">
    <source>
        <dbReference type="PROSITE" id="PS50943"/>
    </source>
</evidence>
<dbReference type="AlphaFoldDB" id="A0A0A2LKU7"/>
<dbReference type="STRING" id="1406840.Q763_10160"/>
<dbReference type="EMBL" id="JRLV01000009">
    <property type="protein sequence ID" value="KGO80882.1"/>
    <property type="molecule type" value="Genomic_DNA"/>
</dbReference>
<protein>
    <recommendedName>
        <fullName evidence="1">HTH cro/C1-type domain-containing protein</fullName>
    </recommendedName>
</protein>
<organism evidence="2 3">
    <name type="scientific">Flavobacterium beibuense F44-8</name>
    <dbReference type="NCBI Taxonomy" id="1406840"/>
    <lineage>
        <taxon>Bacteria</taxon>
        <taxon>Pseudomonadati</taxon>
        <taxon>Bacteroidota</taxon>
        <taxon>Flavobacteriia</taxon>
        <taxon>Flavobacteriales</taxon>
        <taxon>Flavobacteriaceae</taxon>
        <taxon>Flavobacterium</taxon>
    </lineage>
</organism>
<gene>
    <name evidence="2" type="ORF">Q763_10160</name>
</gene>
<comment type="caution">
    <text evidence="2">The sequence shown here is derived from an EMBL/GenBank/DDBJ whole genome shotgun (WGS) entry which is preliminary data.</text>
</comment>
<dbReference type="Gene3D" id="1.10.260.40">
    <property type="entry name" value="lambda repressor-like DNA-binding domains"/>
    <property type="match status" value="1"/>
</dbReference>
<dbReference type="SMART" id="SM00530">
    <property type="entry name" value="HTH_XRE"/>
    <property type="match status" value="1"/>
</dbReference>
<sequence length="122" mass="13933">MNDYIGRNIKFLCDRYSLSQDEFGAQFGLNKSVVGTYVRGISHPKIDTIQKICSKYQFSMDDFVNHDLSEKYTGHTPASEMQKVMEEAAVYKAENAALLKTIEAQRDTIEAMRVTIDTLLKR</sequence>
<dbReference type="GO" id="GO:0003677">
    <property type="term" value="F:DNA binding"/>
    <property type="evidence" value="ECO:0007669"/>
    <property type="project" value="InterPro"/>
</dbReference>
<feature type="domain" description="HTH cro/C1-type" evidence="1">
    <location>
        <begin position="9"/>
        <end position="63"/>
    </location>
</feature>
<dbReference type="Proteomes" id="UP000030129">
    <property type="component" value="Unassembled WGS sequence"/>
</dbReference>
<accession>A0A0A2LKU7</accession>
<name>A0A0A2LKU7_9FLAO</name>
<dbReference type="InterPro" id="IPR010982">
    <property type="entry name" value="Lambda_DNA-bd_dom_sf"/>
</dbReference>
<evidence type="ECO:0000313" key="2">
    <source>
        <dbReference type="EMBL" id="KGO80882.1"/>
    </source>
</evidence>
<dbReference type="eggNOG" id="COG1396">
    <property type="taxonomic scope" value="Bacteria"/>
</dbReference>
<dbReference type="SUPFAM" id="SSF47413">
    <property type="entry name" value="lambda repressor-like DNA-binding domains"/>
    <property type="match status" value="1"/>
</dbReference>
<dbReference type="RefSeq" id="WP_035133728.1">
    <property type="nucleotide sequence ID" value="NZ_JRLV01000009.1"/>
</dbReference>
<proteinExistence type="predicted"/>
<reference evidence="2 3" key="1">
    <citation type="submission" date="2013-09" db="EMBL/GenBank/DDBJ databases">
        <authorList>
            <person name="Zeng Z."/>
            <person name="Chen C."/>
        </authorList>
    </citation>
    <scope>NUCLEOTIDE SEQUENCE [LARGE SCALE GENOMIC DNA]</scope>
    <source>
        <strain evidence="2 3">F44-8</strain>
    </source>
</reference>
<dbReference type="CDD" id="cd00093">
    <property type="entry name" value="HTH_XRE"/>
    <property type="match status" value="1"/>
</dbReference>